<reference evidence="1" key="1">
    <citation type="submission" date="2022-10" db="EMBL/GenBank/DDBJ databases">
        <title>Novel sulphate-reducing endosymbionts in the free-living metamonad Anaeramoeba.</title>
        <authorList>
            <person name="Jerlstrom-Hultqvist J."/>
            <person name="Cepicka I."/>
            <person name="Gallot-Lavallee L."/>
            <person name="Salas-Leiva D."/>
            <person name="Curtis B.A."/>
            <person name="Zahonova K."/>
            <person name="Pipaliya S."/>
            <person name="Dacks J."/>
            <person name="Roger A.J."/>
        </authorList>
    </citation>
    <scope>NUCLEOTIDE SEQUENCE</scope>
    <source>
        <strain evidence="1">BMAN</strain>
    </source>
</reference>
<proteinExistence type="predicted"/>
<sequence length="74" mass="8800">MFMELVQIYGQLGFDSENTSKTEKPILMMKMFLKYFQEILQNHVFLLNSNQKLFGCGHNYYSKIIDIQCEILIQ</sequence>
<comment type="caution">
    <text evidence="1">The sequence shown here is derived from an EMBL/GenBank/DDBJ whole genome shotgun (WGS) entry which is preliminary data.</text>
</comment>
<dbReference type="AlphaFoldDB" id="A0A9Q0RC50"/>
<evidence type="ECO:0000313" key="2">
    <source>
        <dbReference type="Proteomes" id="UP001149090"/>
    </source>
</evidence>
<name>A0A9Q0RC50_ANAIG</name>
<dbReference type="EMBL" id="JAPDFW010000069">
    <property type="protein sequence ID" value="KAJ5074769.1"/>
    <property type="molecule type" value="Genomic_DNA"/>
</dbReference>
<organism evidence="1 2">
    <name type="scientific">Anaeramoeba ignava</name>
    <name type="common">Anaerobic marine amoeba</name>
    <dbReference type="NCBI Taxonomy" id="1746090"/>
    <lineage>
        <taxon>Eukaryota</taxon>
        <taxon>Metamonada</taxon>
        <taxon>Anaeramoebidae</taxon>
        <taxon>Anaeramoeba</taxon>
    </lineage>
</organism>
<evidence type="ECO:0000313" key="1">
    <source>
        <dbReference type="EMBL" id="KAJ5074769.1"/>
    </source>
</evidence>
<accession>A0A9Q0RC50</accession>
<dbReference type="Proteomes" id="UP001149090">
    <property type="component" value="Unassembled WGS sequence"/>
</dbReference>
<protein>
    <submittedName>
        <fullName evidence="1">Uncharacterized protein</fullName>
    </submittedName>
</protein>
<keyword evidence="2" id="KW-1185">Reference proteome</keyword>
<gene>
    <name evidence="1" type="ORF">M0811_08124</name>
</gene>